<dbReference type="Proteomes" id="UP000191285">
    <property type="component" value="Unassembled WGS sequence"/>
</dbReference>
<dbReference type="AlphaFoldDB" id="A0A1V6TL42"/>
<accession>A0A1V6TL42</accession>
<name>A0A1V6TL42_9EURO</name>
<sequence length="229" mass="24998">MTNFSIQIISDTICPWCYIGFKRLSTAIITHKKSHPDDTFTLHWKAFYLNPNSPTFPGVNKKEMYAAKFGAQRTEAIIARLSSVGENEGIKFSFGGNSGRTRDSHRVIWYAGNASNAVTKAGGDSEEGFGIQSAVVQNLFRAYFEEEKNITDPVVLKDAATAAGLDGGEIDALLESDRGGEEVDVEAGDAARKLVSGVPFFEIQGKYVIEGADEPEAFLEVFEKVKNGE</sequence>
<organism evidence="2 3">
    <name type="scientific">Penicillium steckii</name>
    <dbReference type="NCBI Taxonomy" id="303698"/>
    <lineage>
        <taxon>Eukaryota</taxon>
        <taxon>Fungi</taxon>
        <taxon>Dikarya</taxon>
        <taxon>Ascomycota</taxon>
        <taxon>Pezizomycotina</taxon>
        <taxon>Eurotiomycetes</taxon>
        <taxon>Eurotiomycetidae</taxon>
        <taxon>Eurotiales</taxon>
        <taxon>Aspergillaceae</taxon>
        <taxon>Penicillium</taxon>
    </lineage>
</organism>
<evidence type="ECO:0000259" key="1">
    <source>
        <dbReference type="Pfam" id="PF01323"/>
    </source>
</evidence>
<dbReference type="EMBL" id="MLKD01000005">
    <property type="protein sequence ID" value="OQE26704.1"/>
    <property type="molecule type" value="Genomic_DNA"/>
</dbReference>
<dbReference type="PANTHER" id="PTHR13887:SF41">
    <property type="entry name" value="THIOREDOXIN SUPERFAMILY PROTEIN"/>
    <property type="match status" value="1"/>
</dbReference>
<feature type="domain" description="DSBA-like thioredoxin" evidence="1">
    <location>
        <begin position="6"/>
        <end position="220"/>
    </location>
</feature>
<dbReference type="InterPro" id="IPR036249">
    <property type="entry name" value="Thioredoxin-like_sf"/>
</dbReference>
<dbReference type="CDD" id="cd03024">
    <property type="entry name" value="DsbA_FrnE"/>
    <property type="match status" value="1"/>
</dbReference>
<dbReference type="OrthoDB" id="1930760at2759"/>
<gene>
    <name evidence="2" type="ORF">PENSTE_c005G04532</name>
</gene>
<comment type="caution">
    <text evidence="2">The sequence shown here is derived from an EMBL/GenBank/DDBJ whole genome shotgun (WGS) entry which is preliminary data.</text>
</comment>
<dbReference type="Gene3D" id="3.40.30.10">
    <property type="entry name" value="Glutaredoxin"/>
    <property type="match status" value="1"/>
</dbReference>
<dbReference type="InterPro" id="IPR001853">
    <property type="entry name" value="DSBA-like_thioredoxin_dom"/>
</dbReference>
<dbReference type="Pfam" id="PF01323">
    <property type="entry name" value="DSBA"/>
    <property type="match status" value="1"/>
</dbReference>
<proteinExistence type="predicted"/>
<dbReference type="PANTHER" id="PTHR13887">
    <property type="entry name" value="GLUTATHIONE S-TRANSFERASE KAPPA"/>
    <property type="match status" value="1"/>
</dbReference>
<reference evidence="3" key="1">
    <citation type="journal article" date="2017" name="Nat. Microbiol.">
        <title>Global analysis of biosynthetic gene clusters reveals vast potential of secondary metabolite production in Penicillium species.</title>
        <authorList>
            <person name="Nielsen J.C."/>
            <person name="Grijseels S."/>
            <person name="Prigent S."/>
            <person name="Ji B."/>
            <person name="Dainat J."/>
            <person name="Nielsen K.F."/>
            <person name="Frisvad J.C."/>
            <person name="Workman M."/>
            <person name="Nielsen J."/>
        </authorList>
    </citation>
    <scope>NUCLEOTIDE SEQUENCE [LARGE SCALE GENOMIC DNA]</scope>
    <source>
        <strain evidence="3">IBT 24891</strain>
    </source>
</reference>
<keyword evidence="3" id="KW-1185">Reference proteome</keyword>
<evidence type="ECO:0000313" key="3">
    <source>
        <dbReference type="Proteomes" id="UP000191285"/>
    </source>
</evidence>
<dbReference type="SUPFAM" id="SSF52833">
    <property type="entry name" value="Thioredoxin-like"/>
    <property type="match status" value="1"/>
</dbReference>
<protein>
    <recommendedName>
        <fullName evidence="1">DSBA-like thioredoxin domain-containing protein</fullName>
    </recommendedName>
</protein>
<dbReference type="GO" id="GO:0016491">
    <property type="term" value="F:oxidoreductase activity"/>
    <property type="evidence" value="ECO:0007669"/>
    <property type="project" value="InterPro"/>
</dbReference>
<evidence type="ECO:0000313" key="2">
    <source>
        <dbReference type="EMBL" id="OQE26704.1"/>
    </source>
</evidence>